<evidence type="ECO:0000313" key="1">
    <source>
        <dbReference type="EMBL" id="MBB6171320.1"/>
    </source>
</evidence>
<evidence type="ECO:0000313" key="2">
    <source>
        <dbReference type="Proteomes" id="UP000546642"/>
    </source>
</evidence>
<sequence length="44" mass="4940">MNETQEMPELAYEPPAVVELGDAREFILGNGSQDTADLNTSHYW</sequence>
<dbReference type="AlphaFoldDB" id="A0A7X0D4P6"/>
<dbReference type="NCBIfam" id="NF033521">
    <property type="entry name" value="lasso_leader_L3"/>
    <property type="match status" value="1"/>
</dbReference>
<accession>A0A7X0D4P6</accession>
<proteinExistence type="predicted"/>
<dbReference type="Proteomes" id="UP000546642">
    <property type="component" value="Unassembled WGS sequence"/>
</dbReference>
<protein>
    <recommendedName>
        <fullName evidence="3">Lasso RiPP family leader peptide-containing protein</fullName>
    </recommendedName>
</protein>
<gene>
    <name evidence="1" type="ORF">HNR23_001380</name>
</gene>
<comment type="caution">
    <text evidence="1">The sequence shown here is derived from an EMBL/GenBank/DDBJ whole genome shotgun (WGS) entry which is preliminary data.</text>
</comment>
<dbReference type="EMBL" id="JACHDS010000001">
    <property type="protein sequence ID" value="MBB6171320.1"/>
    <property type="molecule type" value="Genomic_DNA"/>
</dbReference>
<evidence type="ECO:0008006" key="3">
    <source>
        <dbReference type="Google" id="ProtNLM"/>
    </source>
</evidence>
<reference evidence="1 2" key="1">
    <citation type="submission" date="2020-08" db="EMBL/GenBank/DDBJ databases">
        <title>Sequencing the genomes of 1000 actinobacteria strains.</title>
        <authorList>
            <person name="Klenk H.-P."/>
        </authorList>
    </citation>
    <scope>NUCLEOTIDE SEQUENCE [LARGE SCALE GENOMIC DNA]</scope>
    <source>
        <strain evidence="1 2">DSM 46659</strain>
    </source>
</reference>
<organism evidence="1 2">
    <name type="scientific">Nocardiopsis mwathae</name>
    <dbReference type="NCBI Taxonomy" id="1472723"/>
    <lineage>
        <taxon>Bacteria</taxon>
        <taxon>Bacillati</taxon>
        <taxon>Actinomycetota</taxon>
        <taxon>Actinomycetes</taxon>
        <taxon>Streptosporangiales</taxon>
        <taxon>Nocardiopsidaceae</taxon>
        <taxon>Nocardiopsis</taxon>
    </lineage>
</organism>
<dbReference type="RefSeq" id="WP_343070450.1">
    <property type="nucleotide sequence ID" value="NZ_JACHDS010000001.1"/>
</dbReference>
<keyword evidence="2" id="KW-1185">Reference proteome</keyword>
<name>A0A7X0D4P6_9ACTN</name>